<sequence length="284" mass="29587">MHALWTDEASTAIGEIARRHGFSDEAGRAMADALSAGSGSMAQFGHHELGGMGQWSRGGMLMIGDMFNHGLKARVGGLADDLSAAMASGAITARRPAPGQSSLGFANWWPEELGVPSATGAQNGQRYAVFPGTGRLAIERDGRVRIYDVGDHNIGGAGQQQGGGDSLSFSTDRGSIGVHDLREVGAATVEPDRAADVAPSPRSEPEPQPSFAPAPSTPWTRETEGAAAPAPSARPDELRTAAARPSDAASDPIELIRKLAALRDAGVLTDDEFQAKKTELLARI</sequence>
<evidence type="ECO:0000256" key="1">
    <source>
        <dbReference type="SAM" id="MobiDB-lite"/>
    </source>
</evidence>
<dbReference type="Pfam" id="PF09851">
    <property type="entry name" value="SHOCT"/>
    <property type="match status" value="1"/>
</dbReference>
<dbReference type="InterPro" id="IPR018649">
    <property type="entry name" value="SHOCT"/>
</dbReference>
<dbReference type="EMBL" id="BSFL01000002">
    <property type="protein sequence ID" value="GLK79950.1"/>
    <property type="molecule type" value="Genomic_DNA"/>
</dbReference>
<accession>A0A9W6JLS0</accession>
<proteinExistence type="predicted"/>
<evidence type="ECO:0000259" key="2">
    <source>
        <dbReference type="Pfam" id="PF09851"/>
    </source>
</evidence>
<gene>
    <name evidence="3" type="ORF">GCM10008174_16910</name>
</gene>
<dbReference type="Proteomes" id="UP001143309">
    <property type="component" value="Unassembled WGS sequence"/>
</dbReference>
<feature type="compositionally biased region" description="Pro residues" evidence="1">
    <location>
        <begin position="206"/>
        <end position="216"/>
    </location>
</feature>
<dbReference type="AlphaFoldDB" id="A0A9W6JLS0"/>
<protein>
    <recommendedName>
        <fullName evidence="2">SHOCT domain-containing protein</fullName>
    </recommendedName>
</protein>
<evidence type="ECO:0000313" key="3">
    <source>
        <dbReference type="EMBL" id="GLK79950.1"/>
    </source>
</evidence>
<name>A0A9W6JLS0_9HYPH</name>
<comment type="caution">
    <text evidence="3">The sequence shown here is derived from an EMBL/GenBank/DDBJ whole genome shotgun (WGS) entry which is preliminary data.</text>
</comment>
<reference evidence="3" key="2">
    <citation type="submission" date="2023-01" db="EMBL/GenBank/DDBJ databases">
        <authorList>
            <person name="Sun Q."/>
            <person name="Evtushenko L."/>
        </authorList>
    </citation>
    <scope>NUCLEOTIDE SEQUENCE</scope>
    <source>
        <strain evidence="3">VKM B-2748</strain>
    </source>
</reference>
<dbReference type="RefSeq" id="WP_271200431.1">
    <property type="nucleotide sequence ID" value="NZ_BSFL01000002.1"/>
</dbReference>
<organism evidence="3 4">
    <name type="scientific">Methylopila turkensis</name>
    <dbReference type="NCBI Taxonomy" id="1437816"/>
    <lineage>
        <taxon>Bacteria</taxon>
        <taxon>Pseudomonadati</taxon>
        <taxon>Pseudomonadota</taxon>
        <taxon>Alphaproteobacteria</taxon>
        <taxon>Hyphomicrobiales</taxon>
        <taxon>Methylopilaceae</taxon>
        <taxon>Methylopila</taxon>
    </lineage>
</organism>
<evidence type="ECO:0000313" key="4">
    <source>
        <dbReference type="Proteomes" id="UP001143309"/>
    </source>
</evidence>
<feature type="domain" description="SHOCT" evidence="2">
    <location>
        <begin position="256"/>
        <end position="281"/>
    </location>
</feature>
<feature type="compositionally biased region" description="Low complexity" evidence="1">
    <location>
        <begin position="240"/>
        <end position="252"/>
    </location>
</feature>
<feature type="region of interest" description="Disordered" evidence="1">
    <location>
        <begin position="182"/>
        <end position="252"/>
    </location>
</feature>
<reference evidence="3" key="1">
    <citation type="journal article" date="2014" name="Int. J. Syst. Evol. Microbiol.">
        <title>Complete genome sequence of Corynebacterium casei LMG S-19264T (=DSM 44701T), isolated from a smear-ripened cheese.</title>
        <authorList>
            <consortium name="US DOE Joint Genome Institute (JGI-PGF)"/>
            <person name="Walter F."/>
            <person name="Albersmeier A."/>
            <person name="Kalinowski J."/>
            <person name="Ruckert C."/>
        </authorList>
    </citation>
    <scope>NUCLEOTIDE SEQUENCE</scope>
    <source>
        <strain evidence="3">VKM B-2748</strain>
    </source>
</reference>
<keyword evidence="4" id="KW-1185">Reference proteome</keyword>